<feature type="region of interest" description="Disordered" evidence="1">
    <location>
        <begin position="255"/>
        <end position="325"/>
    </location>
</feature>
<evidence type="ECO:0008006" key="5">
    <source>
        <dbReference type="Google" id="ProtNLM"/>
    </source>
</evidence>
<comment type="caution">
    <text evidence="3">The sequence shown here is derived from an EMBL/GenBank/DDBJ whole genome shotgun (WGS) entry which is preliminary data.</text>
</comment>
<keyword evidence="4" id="KW-1185">Reference proteome</keyword>
<feature type="compositionally biased region" description="Gly residues" evidence="1">
    <location>
        <begin position="210"/>
        <end position="231"/>
    </location>
</feature>
<sequence length="325" mass="32212">MRLGSLVFFRLMPLALVIFTCSAPSADPQSCIPDVGCFSAEAKVNIPKIKITFSKDAELTLDTLSLADGAIIEIGTAHLKLRVRDLKIEGRATIRTFDPGFVPQKPATAPTGEPGTSYNPGPATEGRCPACVGRPGGNGADGYAGTQGVAGQKGGYVTLQISEAMIGELSIDTRGQDGGPGGDGGNGGAGGVGEQGGRAQSGVLDCSTGPGYGGRGGAGGDGGRGGGGGNGGDGGVIVLQVPLAARPLIKATSEGGLGGEDGLPGHGGLGGEGGFGGRGDRLCQGREIDRKGERGVDGRPSPKSDILSLTHGKGLDGRPGTLIEL</sequence>
<evidence type="ECO:0000313" key="4">
    <source>
        <dbReference type="Proteomes" id="UP000315914"/>
    </source>
</evidence>
<feature type="region of interest" description="Disordered" evidence="1">
    <location>
        <begin position="171"/>
        <end position="231"/>
    </location>
</feature>
<feature type="signal peptide" evidence="2">
    <location>
        <begin position="1"/>
        <end position="26"/>
    </location>
</feature>
<name>A0A560JYJ4_9BRAD</name>
<evidence type="ECO:0000256" key="2">
    <source>
        <dbReference type="SAM" id="SignalP"/>
    </source>
</evidence>
<accession>A0A560JYJ4</accession>
<keyword evidence="2" id="KW-0732">Signal</keyword>
<protein>
    <recommendedName>
        <fullName evidence="5">Collagen triple helix repeat protein</fullName>
    </recommendedName>
</protein>
<dbReference type="Proteomes" id="UP000315914">
    <property type="component" value="Unassembled WGS sequence"/>
</dbReference>
<feature type="chain" id="PRO_5022043428" description="Collagen triple helix repeat protein" evidence="2">
    <location>
        <begin position="27"/>
        <end position="325"/>
    </location>
</feature>
<organism evidence="3 4">
    <name type="scientific">Bradyrhizobium sacchari</name>
    <dbReference type="NCBI Taxonomy" id="1399419"/>
    <lineage>
        <taxon>Bacteria</taxon>
        <taxon>Pseudomonadati</taxon>
        <taxon>Pseudomonadota</taxon>
        <taxon>Alphaproteobacteria</taxon>
        <taxon>Hyphomicrobiales</taxon>
        <taxon>Nitrobacteraceae</taxon>
        <taxon>Bradyrhizobium</taxon>
    </lineage>
</organism>
<proteinExistence type="predicted"/>
<feature type="compositionally biased region" description="Gly residues" evidence="1">
    <location>
        <begin position="176"/>
        <end position="196"/>
    </location>
</feature>
<reference evidence="3 4" key="1">
    <citation type="submission" date="2019-06" db="EMBL/GenBank/DDBJ databases">
        <title>Genomic Encyclopedia of Type Strains, Phase IV (KMG-V): Genome sequencing to study the core and pangenomes of soil and plant-associated prokaryotes.</title>
        <authorList>
            <person name="Whitman W."/>
        </authorList>
    </citation>
    <scope>NUCLEOTIDE SEQUENCE [LARGE SCALE GENOMIC DNA]</scope>
    <source>
        <strain evidence="3 4">BR 10556</strain>
    </source>
</reference>
<evidence type="ECO:0000313" key="3">
    <source>
        <dbReference type="EMBL" id="TWB76162.1"/>
    </source>
</evidence>
<dbReference type="AlphaFoldDB" id="A0A560JYJ4"/>
<gene>
    <name evidence="3" type="ORF">FBZ95_104343</name>
</gene>
<feature type="compositionally biased region" description="Basic and acidic residues" evidence="1">
    <location>
        <begin position="278"/>
        <end position="302"/>
    </location>
</feature>
<feature type="compositionally biased region" description="Gly residues" evidence="1">
    <location>
        <begin position="255"/>
        <end position="277"/>
    </location>
</feature>
<dbReference type="EMBL" id="VITW01000004">
    <property type="protein sequence ID" value="TWB76162.1"/>
    <property type="molecule type" value="Genomic_DNA"/>
</dbReference>
<feature type="region of interest" description="Disordered" evidence="1">
    <location>
        <begin position="99"/>
        <end position="121"/>
    </location>
</feature>
<evidence type="ECO:0000256" key="1">
    <source>
        <dbReference type="SAM" id="MobiDB-lite"/>
    </source>
</evidence>